<feature type="domain" description="FAD-binding" evidence="5">
    <location>
        <begin position="3"/>
        <end position="336"/>
    </location>
</feature>
<evidence type="ECO:0000256" key="3">
    <source>
        <dbReference type="ARBA" id="ARBA00023002"/>
    </source>
</evidence>
<keyword evidence="2" id="KW-0274">FAD</keyword>
<proteinExistence type="predicted"/>
<keyword evidence="1" id="KW-0285">Flavoprotein</keyword>
<accession>A0A6A6S2N7</accession>
<reference evidence="6" key="1">
    <citation type="journal article" date="2020" name="Stud. Mycol.">
        <title>101 Dothideomycetes genomes: a test case for predicting lifestyles and emergence of pathogens.</title>
        <authorList>
            <person name="Haridas S."/>
            <person name="Albert R."/>
            <person name="Binder M."/>
            <person name="Bloem J."/>
            <person name="Labutti K."/>
            <person name="Salamov A."/>
            <person name="Andreopoulos B."/>
            <person name="Baker S."/>
            <person name="Barry K."/>
            <person name="Bills G."/>
            <person name="Bluhm B."/>
            <person name="Cannon C."/>
            <person name="Castanera R."/>
            <person name="Culley D."/>
            <person name="Daum C."/>
            <person name="Ezra D."/>
            <person name="Gonzalez J."/>
            <person name="Henrissat B."/>
            <person name="Kuo A."/>
            <person name="Liang C."/>
            <person name="Lipzen A."/>
            <person name="Lutzoni F."/>
            <person name="Magnuson J."/>
            <person name="Mondo S."/>
            <person name="Nolan M."/>
            <person name="Ohm R."/>
            <person name="Pangilinan J."/>
            <person name="Park H.-J."/>
            <person name="Ramirez L."/>
            <person name="Alfaro M."/>
            <person name="Sun H."/>
            <person name="Tritt A."/>
            <person name="Yoshinaga Y."/>
            <person name="Zwiers L.-H."/>
            <person name="Turgeon B."/>
            <person name="Goodwin S."/>
            <person name="Spatafora J."/>
            <person name="Crous P."/>
            <person name="Grigoriev I."/>
        </authorList>
    </citation>
    <scope>NUCLEOTIDE SEQUENCE</scope>
    <source>
        <strain evidence="6">CBS 473.64</strain>
    </source>
</reference>
<dbReference type="PANTHER" id="PTHR46972:SF1">
    <property type="entry name" value="FAD DEPENDENT OXIDOREDUCTASE DOMAIN-CONTAINING PROTEIN"/>
    <property type="match status" value="1"/>
</dbReference>
<keyword evidence="7" id="KW-1185">Reference proteome</keyword>
<dbReference type="PANTHER" id="PTHR46972">
    <property type="entry name" value="MONOOXYGENASE ASQM-RELATED"/>
    <property type="match status" value="1"/>
</dbReference>
<evidence type="ECO:0000313" key="7">
    <source>
        <dbReference type="Proteomes" id="UP000799753"/>
    </source>
</evidence>
<evidence type="ECO:0000256" key="4">
    <source>
        <dbReference type="ARBA" id="ARBA00023033"/>
    </source>
</evidence>
<dbReference type="SUPFAM" id="SSF51905">
    <property type="entry name" value="FAD/NAD(P)-binding domain"/>
    <property type="match status" value="1"/>
</dbReference>
<dbReference type="InterPro" id="IPR036188">
    <property type="entry name" value="FAD/NAD-bd_sf"/>
</dbReference>
<gene>
    <name evidence="6" type="ORF">P280DRAFT_468538</name>
</gene>
<name>A0A6A6S2N7_9PLEO</name>
<dbReference type="PRINTS" id="PR00420">
    <property type="entry name" value="RNGMNOXGNASE"/>
</dbReference>
<protein>
    <submittedName>
        <fullName evidence="6">FAD/NAD(P)-binding domain-containing protein</fullName>
    </submittedName>
</protein>
<dbReference type="InterPro" id="IPR002938">
    <property type="entry name" value="FAD-bd"/>
</dbReference>
<sequence>MIKIAIIGAGPGGCMLARLLQQNNIASTVFEAEASINYRSQGGTLDLRTKTGLQAIKEADLWDEFQKHARYDGESLLLCDKNLQIWLQRDGRKPDEKQKMVQEAPEIDRSVLRKMLMESLPDGCVKWGYKLKKVDDDLSLVFENGQVEKGFDLVVGADGAWSKTRKFLSEEIPRYSGIGRYGMSIHDPEDTAPEIYKLVNRGSVFAFGDKRSLNCQQMGDGSLTVAYYGHYPEDFSNTCGFDISDVSAMKEFLREEVHDWSPKLKAIFEHAGSPIMWSNIYMLPVGFRWTHKKGVTLIGDAAHVMAPFAGIGVNNALNDALLLSRQIVAHAKDGKIDDLDNRIEVYEMEMFEVTKAAGELTEGSMNDMFFTEGAPRTNIASYCARHANAEFPAWSHPIISTIIHTKYFVMKMFY</sequence>
<keyword evidence="4" id="KW-0503">Monooxygenase</keyword>
<dbReference type="Gene3D" id="3.50.50.60">
    <property type="entry name" value="FAD/NAD(P)-binding domain"/>
    <property type="match status" value="1"/>
</dbReference>
<dbReference type="EMBL" id="MU006782">
    <property type="protein sequence ID" value="KAF2642089.1"/>
    <property type="molecule type" value="Genomic_DNA"/>
</dbReference>
<evidence type="ECO:0000313" key="6">
    <source>
        <dbReference type="EMBL" id="KAF2642089.1"/>
    </source>
</evidence>
<dbReference type="Proteomes" id="UP000799753">
    <property type="component" value="Unassembled WGS sequence"/>
</dbReference>
<evidence type="ECO:0000256" key="1">
    <source>
        <dbReference type="ARBA" id="ARBA00022630"/>
    </source>
</evidence>
<keyword evidence="3" id="KW-0560">Oxidoreductase</keyword>
<dbReference type="Pfam" id="PF01494">
    <property type="entry name" value="FAD_binding_3"/>
    <property type="match status" value="1"/>
</dbReference>
<dbReference type="GO" id="GO:0071949">
    <property type="term" value="F:FAD binding"/>
    <property type="evidence" value="ECO:0007669"/>
    <property type="project" value="InterPro"/>
</dbReference>
<evidence type="ECO:0000256" key="2">
    <source>
        <dbReference type="ARBA" id="ARBA00022827"/>
    </source>
</evidence>
<dbReference type="AlphaFoldDB" id="A0A6A6S2N7"/>
<dbReference type="GO" id="GO:0004497">
    <property type="term" value="F:monooxygenase activity"/>
    <property type="evidence" value="ECO:0007669"/>
    <property type="project" value="UniProtKB-KW"/>
</dbReference>
<evidence type="ECO:0000259" key="5">
    <source>
        <dbReference type="Pfam" id="PF01494"/>
    </source>
</evidence>
<organism evidence="6 7">
    <name type="scientific">Massarina eburnea CBS 473.64</name>
    <dbReference type="NCBI Taxonomy" id="1395130"/>
    <lineage>
        <taxon>Eukaryota</taxon>
        <taxon>Fungi</taxon>
        <taxon>Dikarya</taxon>
        <taxon>Ascomycota</taxon>
        <taxon>Pezizomycotina</taxon>
        <taxon>Dothideomycetes</taxon>
        <taxon>Pleosporomycetidae</taxon>
        <taxon>Pleosporales</taxon>
        <taxon>Massarineae</taxon>
        <taxon>Massarinaceae</taxon>
        <taxon>Massarina</taxon>
    </lineage>
</organism>
<dbReference type="OrthoDB" id="655030at2759"/>